<keyword evidence="1" id="KW-0547">Nucleotide-binding</keyword>
<name>A0A6J5L0D0_9CAUD</name>
<reference evidence="4" key="1">
    <citation type="submission" date="2020-04" db="EMBL/GenBank/DDBJ databases">
        <authorList>
            <person name="Chiriac C."/>
            <person name="Salcher M."/>
            <person name="Ghai R."/>
            <person name="Kavagutti S V."/>
        </authorList>
    </citation>
    <scope>NUCLEOTIDE SEQUENCE</scope>
</reference>
<sequence>MTATTPHAPRLYARDIKITPDQQKARDAIMSGLSGRTREMVLSGPAGSGKTTLMRRIILDLELEGYSVSLMAPTGKAASRLRSVTGREVRTVHSLLYENVYQRQDGSLQFMDPRSVAEGRAVAVVDEASMVSADLRRDLLKALDRGVTVLWVGDREQLLPVNAMQGPNLQQPTALLTEVHRQAAESPIVQVATVIREGRSWQGCPQVPPGYTRRGWKTTDALAQWVYEQGEGDAALLCYANWLRQEVNAKVRALQGRVLPVEPGDRLLSYANNTGLQVNNGDVLTVERVLGSVDLPIGEALLLSFTNGVQAHVFPDSFGSPALYQNSAEIKSVWDRVKVACEEARIDRSFLRADYGYALTIHKAQGSQWERVSVVYDRGMAAKWRSKDKDEARRLLYTAVTRAEAELVMWEQL</sequence>
<organism evidence="4">
    <name type="scientific">uncultured Caudovirales phage</name>
    <dbReference type="NCBI Taxonomy" id="2100421"/>
    <lineage>
        <taxon>Viruses</taxon>
        <taxon>Duplodnaviria</taxon>
        <taxon>Heunggongvirae</taxon>
        <taxon>Uroviricota</taxon>
        <taxon>Caudoviricetes</taxon>
        <taxon>Peduoviridae</taxon>
        <taxon>Maltschvirus</taxon>
        <taxon>Maltschvirus maltsch</taxon>
    </lineage>
</organism>
<feature type="domain" description="UvrD-like helicase C-terminal" evidence="3">
    <location>
        <begin position="355"/>
        <end position="409"/>
    </location>
</feature>
<evidence type="ECO:0000256" key="2">
    <source>
        <dbReference type="ARBA" id="ARBA00022840"/>
    </source>
</evidence>
<keyword evidence="2" id="KW-0067">ATP-binding</keyword>
<dbReference type="GO" id="GO:0003678">
    <property type="term" value="F:DNA helicase activity"/>
    <property type="evidence" value="ECO:0007669"/>
    <property type="project" value="UniProtKB-ARBA"/>
</dbReference>
<dbReference type="InterPro" id="IPR050534">
    <property type="entry name" value="Coronavir_polyprotein_1ab"/>
</dbReference>
<dbReference type="CDD" id="cd17933">
    <property type="entry name" value="DEXSc_RecD-like"/>
    <property type="match status" value="1"/>
</dbReference>
<evidence type="ECO:0000313" key="4">
    <source>
        <dbReference type="EMBL" id="CAB4128184.1"/>
    </source>
</evidence>
<protein>
    <submittedName>
        <fullName evidence="4">AAA domain containing protein</fullName>
    </submittedName>
</protein>
<dbReference type="InterPro" id="IPR027785">
    <property type="entry name" value="UvrD-like_helicase_C"/>
</dbReference>
<gene>
    <name evidence="4" type="ORF">UFOVP114_15</name>
</gene>
<dbReference type="PANTHER" id="PTHR43788:SF6">
    <property type="entry name" value="DNA HELICASE B"/>
    <property type="match status" value="1"/>
</dbReference>
<dbReference type="CDD" id="cd18809">
    <property type="entry name" value="SF1_C_RecD"/>
    <property type="match status" value="1"/>
</dbReference>
<evidence type="ECO:0000256" key="1">
    <source>
        <dbReference type="ARBA" id="ARBA00022741"/>
    </source>
</evidence>
<dbReference type="EMBL" id="LR796230">
    <property type="protein sequence ID" value="CAB4128184.1"/>
    <property type="molecule type" value="Genomic_DNA"/>
</dbReference>
<evidence type="ECO:0000259" key="3">
    <source>
        <dbReference type="Pfam" id="PF13538"/>
    </source>
</evidence>
<proteinExistence type="predicted"/>
<dbReference type="InterPro" id="IPR027417">
    <property type="entry name" value="P-loop_NTPase"/>
</dbReference>
<dbReference type="Pfam" id="PF13604">
    <property type="entry name" value="AAA_30"/>
    <property type="match status" value="1"/>
</dbReference>
<accession>A0A6J5L0D0</accession>
<dbReference type="Gene3D" id="3.40.50.300">
    <property type="entry name" value="P-loop containing nucleotide triphosphate hydrolases"/>
    <property type="match status" value="2"/>
</dbReference>
<dbReference type="GO" id="GO:0005524">
    <property type="term" value="F:ATP binding"/>
    <property type="evidence" value="ECO:0007669"/>
    <property type="project" value="UniProtKB-KW"/>
</dbReference>
<dbReference type="SUPFAM" id="SSF52540">
    <property type="entry name" value="P-loop containing nucleoside triphosphate hydrolases"/>
    <property type="match status" value="1"/>
</dbReference>
<dbReference type="PANTHER" id="PTHR43788">
    <property type="entry name" value="DNA2/NAM7 HELICASE FAMILY MEMBER"/>
    <property type="match status" value="1"/>
</dbReference>
<dbReference type="Pfam" id="PF13538">
    <property type="entry name" value="UvrD_C_2"/>
    <property type="match status" value="1"/>
</dbReference>